<feature type="coiled-coil region" evidence="4">
    <location>
        <begin position="192"/>
        <end position="219"/>
    </location>
</feature>
<feature type="signal peptide" evidence="6">
    <location>
        <begin position="1"/>
        <end position="21"/>
    </location>
</feature>
<keyword evidence="1 3" id="KW-0813">Transport</keyword>
<dbReference type="Proteomes" id="UP000192527">
    <property type="component" value="Chromosome"/>
</dbReference>
<dbReference type="PRINTS" id="PR00691">
    <property type="entry name" value="ADHESINB"/>
</dbReference>
<sequence>MKKYIALISIFLITSILTACGSEQTSQEGDASSGNDHQLKIHTTVYPLKYFTEQIAGDAVEVDSILPPGSDPHTYEPTTKEMVKMADADAFIYSGAGLEGYAETISEAIQPEGVAILEASQGIQLEEHVHEHSGEEHAGEEQEHHEGEAKEEDHEGHNHGEQDPHIWLDPIRSVQLAENIKDQLVELKPEQKEQFNKNFEQLKKKLETLDEEFHKQLESKPKSKIIVSHAAYGYWEQAYGIEQVPISGLSATSEPSQKELEEIIKKAEEHEISHVLFEQNVTPKVSKVVQKEIGAEALRVHNLSVLTEEDIKNKEGYFTLMRENLEVLSEALSE</sequence>
<feature type="region of interest" description="Disordered" evidence="5">
    <location>
        <begin position="129"/>
        <end position="165"/>
    </location>
</feature>
<gene>
    <name evidence="7" type="ORF">HM131_16675</name>
</gene>
<dbReference type="PROSITE" id="PS51257">
    <property type="entry name" value="PROKAR_LIPOPROTEIN"/>
    <property type="match status" value="1"/>
</dbReference>
<dbReference type="Gene3D" id="3.40.50.1980">
    <property type="entry name" value="Nitrogenase molybdenum iron protein domain"/>
    <property type="match status" value="2"/>
</dbReference>
<organism evidence="7 8">
    <name type="scientific">Halobacillus mangrovi</name>
    <dbReference type="NCBI Taxonomy" id="402384"/>
    <lineage>
        <taxon>Bacteria</taxon>
        <taxon>Bacillati</taxon>
        <taxon>Bacillota</taxon>
        <taxon>Bacilli</taxon>
        <taxon>Bacillales</taxon>
        <taxon>Bacillaceae</taxon>
        <taxon>Halobacillus</taxon>
    </lineage>
</organism>
<evidence type="ECO:0000313" key="8">
    <source>
        <dbReference type="Proteomes" id="UP000192527"/>
    </source>
</evidence>
<dbReference type="STRING" id="402384.HM131_16675"/>
<proteinExistence type="inferred from homology"/>
<dbReference type="GO" id="GO:0030001">
    <property type="term" value="P:metal ion transport"/>
    <property type="evidence" value="ECO:0007669"/>
    <property type="project" value="InterPro"/>
</dbReference>
<dbReference type="InterPro" id="IPR050492">
    <property type="entry name" value="Bact_metal-bind_prot9"/>
</dbReference>
<dbReference type="PANTHER" id="PTHR42953:SF8">
    <property type="entry name" value="ZINT DOMAIN-CONTAINING PROTEIN"/>
    <property type="match status" value="1"/>
</dbReference>
<evidence type="ECO:0000256" key="2">
    <source>
        <dbReference type="ARBA" id="ARBA00022729"/>
    </source>
</evidence>
<dbReference type="InterPro" id="IPR006129">
    <property type="entry name" value="AdhesinB"/>
</dbReference>
<protein>
    <submittedName>
        <fullName evidence="7">Adhesin</fullName>
    </submittedName>
</protein>
<keyword evidence="8" id="KW-1185">Reference proteome</keyword>
<dbReference type="RefSeq" id="WP_085030826.1">
    <property type="nucleotide sequence ID" value="NZ_CP020772.1"/>
</dbReference>
<dbReference type="PANTHER" id="PTHR42953">
    <property type="entry name" value="HIGH-AFFINITY ZINC UPTAKE SYSTEM PROTEIN ZNUA-RELATED"/>
    <property type="match status" value="1"/>
</dbReference>
<dbReference type="KEGG" id="hmn:HM131_16675"/>
<comment type="similarity">
    <text evidence="3">Belongs to the bacterial solute-binding protein 9 family.</text>
</comment>
<evidence type="ECO:0000256" key="6">
    <source>
        <dbReference type="SAM" id="SignalP"/>
    </source>
</evidence>
<accession>A0A1W5ZYR3</accession>
<evidence type="ECO:0000256" key="4">
    <source>
        <dbReference type="SAM" id="Coils"/>
    </source>
</evidence>
<evidence type="ECO:0000256" key="3">
    <source>
        <dbReference type="RuleBase" id="RU003512"/>
    </source>
</evidence>
<dbReference type="InterPro" id="IPR006128">
    <property type="entry name" value="Lipoprotein_PsaA-like"/>
</dbReference>
<dbReference type="OrthoDB" id="9810636at2"/>
<dbReference type="PRINTS" id="PR00690">
    <property type="entry name" value="ADHESNFAMILY"/>
</dbReference>
<dbReference type="SUPFAM" id="SSF53807">
    <property type="entry name" value="Helical backbone' metal receptor"/>
    <property type="match status" value="1"/>
</dbReference>
<keyword evidence="2 6" id="KW-0732">Signal</keyword>
<evidence type="ECO:0000256" key="1">
    <source>
        <dbReference type="ARBA" id="ARBA00022448"/>
    </source>
</evidence>
<evidence type="ECO:0000256" key="5">
    <source>
        <dbReference type="SAM" id="MobiDB-lite"/>
    </source>
</evidence>
<dbReference type="AlphaFoldDB" id="A0A1W5ZYR3"/>
<reference evidence="7 8" key="1">
    <citation type="submission" date="2017-04" db="EMBL/GenBank/DDBJ databases">
        <title>The whole genome sequencing and assembly of Halobacillus mangrovi strain.</title>
        <authorList>
            <person name="Lee S.-J."/>
            <person name="Park M.-K."/>
            <person name="Kim J.-Y."/>
            <person name="Lee Y.-J."/>
            <person name="Yi H."/>
            <person name="Bahn Y.-S."/>
            <person name="Kim J.F."/>
            <person name="Lee D.-W."/>
        </authorList>
    </citation>
    <scope>NUCLEOTIDE SEQUENCE [LARGE SCALE GENOMIC DNA]</scope>
    <source>
        <strain evidence="7 8">KTB 131</strain>
    </source>
</reference>
<evidence type="ECO:0000313" key="7">
    <source>
        <dbReference type="EMBL" id="ARI78367.1"/>
    </source>
</evidence>
<dbReference type="InterPro" id="IPR006127">
    <property type="entry name" value="ZnuA-like"/>
</dbReference>
<keyword evidence="4" id="KW-0175">Coiled coil</keyword>
<feature type="chain" id="PRO_5012167554" evidence="6">
    <location>
        <begin position="22"/>
        <end position="334"/>
    </location>
</feature>
<dbReference type="Pfam" id="PF01297">
    <property type="entry name" value="ZnuA"/>
    <property type="match status" value="1"/>
</dbReference>
<name>A0A1W5ZYR3_9BACI</name>
<dbReference type="GO" id="GO:0046872">
    <property type="term" value="F:metal ion binding"/>
    <property type="evidence" value="ECO:0007669"/>
    <property type="project" value="InterPro"/>
</dbReference>
<dbReference type="GO" id="GO:0007155">
    <property type="term" value="P:cell adhesion"/>
    <property type="evidence" value="ECO:0007669"/>
    <property type="project" value="InterPro"/>
</dbReference>
<dbReference type="EMBL" id="CP020772">
    <property type="protein sequence ID" value="ARI78367.1"/>
    <property type="molecule type" value="Genomic_DNA"/>
</dbReference>